<feature type="non-terminal residue" evidence="2">
    <location>
        <position position="503"/>
    </location>
</feature>
<feature type="chain" id="PRO_5041340489" evidence="1">
    <location>
        <begin position="19"/>
        <end position="503"/>
    </location>
</feature>
<dbReference type="Gene3D" id="3.40.50.1820">
    <property type="entry name" value="alpha/beta hydrolase"/>
    <property type="match status" value="2"/>
</dbReference>
<dbReference type="EMBL" id="CATQJA010002644">
    <property type="protein sequence ID" value="CAJ0576561.1"/>
    <property type="molecule type" value="Genomic_DNA"/>
</dbReference>
<dbReference type="Proteomes" id="UP001177023">
    <property type="component" value="Unassembled WGS sequence"/>
</dbReference>
<evidence type="ECO:0000256" key="1">
    <source>
        <dbReference type="SAM" id="SignalP"/>
    </source>
</evidence>
<dbReference type="InterPro" id="IPR029058">
    <property type="entry name" value="AB_hydrolase_fold"/>
</dbReference>
<dbReference type="SUPFAM" id="SSF53474">
    <property type="entry name" value="alpha/beta-Hydrolases"/>
    <property type="match status" value="1"/>
</dbReference>
<keyword evidence="3" id="KW-1185">Reference proteome</keyword>
<dbReference type="AlphaFoldDB" id="A0AA36CYJ2"/>
<keyword evidence="1" id="KW-0732">Signal</keyword>
<comment type="caution">
    <text evidence="2">The sequence shown here is derived from an EMBL/GenBank/DDBJ whole genome shotgun (WGS) entry which is preliminary data.</text>
</comment>
<accession>A0AA36CYJ2</accession>
<name>A0AA36CYJ2_9BILA</name>
<reference evidence="2" key="1">
    <citation type="submission" date="2023-06" db="EMBL/GenBank/DDBJ databases">
        <authorList>
            <person name="Delattre M."/>
        </authorList>
    </citation>
    <scope>NUCLEOTIDE SEQUENCE</scope>
    <source>
        <strain evidence="2">AF72</strain>
    </source>
</reference>
<sequence>MLLRTLILIFGFFCVFEASDSIERILGVRYAEPLERRYTDSRLISKFIRPKANDWPNRCIVDRPEEGNSEDCLFLSILKHAEAEKETPALVYVTNEALSEAKLVKLVNKELSVIVAHARQGVYASYNEEVYSDSDLENLFKFLTNERDSLGIGPITVLAEEHLAEAVSRVLEKLDVQRAILFGGNALTRTYGRERFASRVASKLKRLSSCDLPSEEQALHCLRALPELFYPFGDPYRVPKLRKTKNRQIPTMYGLWKKEAPERYVYPTTTNFTADFDYRNFKQFLAGLIPDATYQNGPLVRRVALHHYVHTKGDKKDTYFLFEAMREMLWDRDFAVPTDRLIAHFTKSKANQVWLFQYGIDNPPKNCLQDGGWEDIEPFCTRLLGYYTRFASKGKPTEEGCSATNPSFPALGTSKRDYFIRIHADGTPEWDFDFYRSSVAFWRDLAPELGQIELAGRRDAVFQEVEEPDPLEEFDDVQPWHVNQARENARILGEQAGEIKEEL</sequence>
<organism evidence="2 3">
    <name type="scientific">Mesorhabditis spiculigera</name>
    <dbReference type="NCBI Taxonomy" id="96644"/>
    <lineage>
        <taxon>Eukaryota</taxon>
        <taxon>Metazoa</taxon>
        <taxon>Ecdysozoa</taxon>
        <taxon>Nematoda</taxon>
        <taxon>Chromadorea</taxon>
        <taxon>Rhabditida</taxon>
        <taxon>Rhabditina</taxon>
        <taxon>Rhabditomorpha</taxon>
        <taxon>Rhabditoidea</taxon>
        <taxon>Rhabditidae</taxon>
        <taxon>Mesorhabditinae</taxon>
        <taxon>Mesorhabditis</taxon>
    </lineage>
</organism>
<evidence type="ECO:0000313" key="2">
    <source>
        <dbReference type="EMBL" id="CAJ0576561.1"/>
    </source>
</evidence>
<feature type="signal peptide" evidence="1">
    <location>
        <begin position="1"/>
        <end position="18"/>
    </location>
</feature>
<gene>
    <name evidence="2" type="ORF">MSPICULIGERA_LOCUS14851</name>
</gene>
<protein>
    <submittedName>
        <fullName evidence="2">Uncharacterized protein</fullName>
    </submittedName>
</protein>
<evidence type="ECO:0000313" key="3">
    <source>
        <dbReference type="Proteomes" id="UP001177023"/>
    </source>
</evidence>
<proteinExistence type="predicted"/>